<dbReference type="AlphaFoldDB" id="A0A7D9JXA6"/>
<dbReference type="SUPFAM" id="SSF50494">
    <property type="entry name" value="Trypsin-like serine proteases"/>
    <property type="match status" value="1"/>
</dbReference>
<sequence length="388" mass="44800">MVEACNASRTERLANADLVYLENYIREFSSKYVYTHHASSNEPLTEKLRKSMTENVKSTAYGNLLNPRNKVNLKINDGKFVDDDQQILNFAKDDLSKNTSTKIPARLLEPLGSYIKSIGQISCGRIRGTCWLVTDMLVITNYHVYLSFNTERIKRENPSLQITVSFDYLHPGQTEHDVVIVEVDERRNPQLESSELDYKFLRLKENEGLEDRVRLGSIVRSRPLQDGRVVIVGHSDGSEMQQETCVIVSNYSWRERLKQRQEKLEERQPTHEVNLQISAGVHMTNDDKLRTSVNKYQKQRCLPYDTTLFSGASGSPVFDLNGNIVAMHTQGYTLHIDGRKWSLMEFGVQFSAICEDIRRQYTYNVVEQLFPNYNKEEDMDVEITTQHN</sequence>
<reference evidence="1" key="1">
    <citation type="submission" date="2020-04" db="EMBL/GenBank/DDBJ databases">
        <authorList>
            <person name="Alioto T."/>
            <person name="Alioto T."/>
            <person name="Gomez Garrido J."/>
        </authorList>
    </citation>
    <scope>NUCLEOTIDE SEQUENCE</scope>
    <source>
        <strain evidence="1">A484AB</strain>
    </source>
</reference>
<evidence type="ECO:0000313" key="1">
    <source>
        <dbReference type="EMBL" id="CAB4038018.1"/>
    </source>
</evidence>
<keyword evidence="2" id="KW-1185">Reference proteome</keyword>
<dbReference type="InterPro" id="IPR009003">
    <property type="entry name" value="Peptidase_S1_PA"/>
</dbReference>
<dbReference type="Proteomes" id="UP001152795">
    <property type="component" value="Unassembled WGS sequence"/>
</dbReference>
<dbReference type="Pfam" id="PF13365">
    <property type="entry name" value="Trypsin_2"/>
    <property type="match status" value="1"/>
</dbReference>
<dbReference type="PANTHER" id="PTHR14389:SF3">
    <property type="entry name" value="PROTEIN FAM111A-LIKE"/>
    <property type="match status" value="1"/>
</dbReference>
<accession>A0A7D9JXA6</accession>
<dbReference type="OrthoDB" id="10025068at2759"/>
<dbReference type="EMBL" id="CACRXK020023713">
    <property type="protein sequence ID" value="CAB4038018.1"/>
    <property type="molecule type" value="Genomic_DNA"/>
</dbReference>
<gene>
    <name evidence="1" type="ORF">PACLA_8A073023</name>
</gene>
<protein>
    <submittedName>
        <fullName evidence="1">Uncharacterized protein</fullName>
    </submittedName>
</protein>
<name>A0A7D9JXA6_PARCT</name>
<dbReference type="Gene3D" id="2.40.10.10">
    <property type="entry name" value="Trypsin-like serine proteases"/>
    <property type="match status" value="1"/>
</dbReference>
<comment type="caution">
    <text evidence="1">The sequence shown here is derived from an EMBL/GenBank/DDBJ whole genome shotgun (WGS) entry which is preliminary data.</text>
</comment>
<organism evidence="1 2">
    <name type="scientific">Paramuricea clavata</name>
    <name type="common">Red gorgonian</name>
    <name type="synonym">Violescent sea-whip</name>
    <dbReference type="NCBI Taxonomy" id="317549"/>
    <lineage>
        <taxon>Eukaryota</taxon>
        <taxon>Metazoa</taxon>
        <taxon>Cnidaria</taxon>
        <taxon>Anthozoa</taxon>
        <taxon>Octocorallia</taxon>
        <taxon>Malacalcyonacea</taxon>
        <taxon>Plexauridae</taxon>
        <taxon>Paramuricea</taxon>
    </lineage>
</organism>
<dbReference type="InterPro" id="IPR043504">
    <property type="entry name" value="Peptidase_S1_PA_chymotrypsin"/>
</dbReference>
<proteinExistence type="predicted"/>
<dbReference type="PANTHER" id="PTHR14389">
    <property type="entry name" value="SI:CH1073-475A24.1"/>
    <property type="match status" value="1"/>
</dbReference>
<evidence type="ECO:0000313" key="2">
    <source>
        <dbReference type="Proteomes" id="UP001152795"/>
    </source>
</evidence>